<gene>
    <name evidence="1" type="ORF">D9O40_18365</name>
</gene>
<organism evidence="1 2">
    <name type="scientific">Clostridium autoethanogenum</name>
    <dbReference type="NCBI Taxonomy" id="84023"/>
    <lineage>
        <taxon>Bacteria</taxon>
        <taxon>Bacillati</taxon>
        <taxon>Bacillota</taxon>
        <taxon>Clostridia</taxon>
        <taxon>Eubacteriales</taxon>
        <taxon>Clostridiaceae</taxon>
        <taxon>Clostridium</taxon>
    </lineage>
</organism>
<comment type="caution">
    <text evidence="1">The sequence shown here is derived from an EMBL/GenBank/DDBJ whole genome shotgun (WGS) entry which is preliminary data.</text>
</comment>
<dbReference type="InterPro" id="IPR014948">
    <property type="entry name" value="BrxA"/>
</dbReference>
<sequence>MKKKRLMNKMEYSAGIVSKLLWFVETRETAKLLQENSYSEIEKLVVEKNLYHQNQLDRVHREFNCIKKRLQALPDELVKELIKTDVNTAKVIVFISTMVTDLLLFEFVYEVYRDKLRMADYELKDIDFNVFFTNKSKQSEKIAGWTDATISKIKQTYSRYLFEAGLIEGTNKDKKICRVYIDQDLRNILIRSNMEKYLYAVTGER</sequence>
<evidence type="ECO:0000313" key="2">
    <source>
        <dbReference type="Proteomes" id="UP000277999"/>
    </source>
</evidence>
<name>A0A3M0S3Z5_9CLOT</name>
<evidence type="ECO:0000313" key="1">
    <source>
        <dbReference type="EMBL" id="RMC93043.1"/>
    </source>
</evidence>
<dbReference type="Pfam" id="PF08849">
    <property type="entry name" value="BrxA"/>
    <property type="match status" value="1"/>
</dbReference>
<reference evidence="1 2" key="1">
    <citation type="submission" date="2018-10" db="EMBL/GenBank/DDBJ databases">
        <title>Genome-centric metagenomics revealed C2 chemical producing, CO utilizing Clostridium with novel acetogenic gene cluster.</title>
        <authorList>
            <person name="Kang H."/>
            <person name="Park B."/>
            <person name="Choi I.G."/>
            <person name="Chang I.S."/>
        </authorList>
    </citation>
    <scope>NUCLEOTIDE SEQUENCE [LARGE SCALE GENOMIC DNA]</scope>
    <source>
        <strain evidence="1 2">H21-9</strain>
    </source>
</reference>
<dbReference type="AlphaFoldDB" id="A0A3M0S3Z5"/>
<dbReference type="InterPro" id="IPR023137">
    <property type="entry name" value="BrxA_sf"/>
</dbReference>
<dbReference type="Proteomes" id="UP000277999">
    <property type="component" value="Unassembled WGS sequence"/>
</dbReference>
<protein>
    <submittedName>
        <fullName evidence="1">DUF1819 family protein</fullName>
    </submittedName>
</protein>
<proteinExistence type="predicted"/>
<accession>A0A3M0S3Z5</accession>
<dbReference type="EMBL" id="RFAQ01000109">
    <property type="protein sequence ID" value="RMC93043.1"/>
    <property type="molecule type" value="Genomic_DNA"/>
</dbReference>
<dbReference type="Gene3D" id="1.10.3540.10">
    <property type="entry name" value="uncharacterized protein from magnetospirillum magneticum domain"/>
    <property type="match status" value="1"/>
</dbReference>